<dbReference type="Proteomes" id="UP000887540">
    <property type="component" value="Unplaced"/>
</dbReference>
<dbReference type="SMART" id="SM00220">
    <property type="entry name" value="S_TKc"/>
    <property type="match status" value="1"/>
</dbReference>
<dbReference type="InterPro" id="IPR008271">
    <property type="entry name" value="Ser/Thr_kinase_AS"/>
</dbReference>
<dbReference type="InterPro" id="IPR017441">
    <property type="entry name" value="Protein_kinase_ATP_BS"/>
</dbReference>
<comment type="catalytic activity">
    <reaction evidence="12">
        <text>L-seryl-[protein] + ATP = O-phospho-L-seryl-[protein] + ADP + H(+)</text>
        <dbReference type="Rhea" id="RHEA:17989"/>
        <dbReference type="Rhea" id="RHEA-COMP:9863"/>
        <dbReference type="Rhea" id="RHEA-COMP:11604"/>
        <dbReference type="ChEBI" id="CHEBI:15378"/>
        <dbReference type="ChEBI" id="CHEBI:29999"/>
        <dbReference type="ChEBI" id="CHEBI:30616"/>
        <dbReference type="ChEBI" id="CHEBI:83421"/>
        <dbReference type="ChEBI" id="CHEBI:456216"/>
        <dbReference type="EC" id="2.7.11.1"/>
    </reaction>
</comment>
<evidence type="ECO:0000259" key="17">
    <source>
        <dbReference type="PROSITE" id="PS51285"/>
    </source>
</evidence>
<evidence type="ECO:0000256" key="6">
    <source>
        <dbReference type="ARBA" id="ARBA00022679"/>
    </source>
</evidence>
<keyword evidence="7" id="KW-0677">Repeat</keyword>
<evidence type="ECO:0000313" key="18">
    <source>
        <dbReference type="Proteomes" id="UP000887540"/>
    </source>
</evidence>
<evidence type="ECO:0000256" key="8">
    <source>
        <dbReference type="ARBA" id="ARBA00022741"/>
    </source>
</evidence>
<comment type="cofactor">
    <cofactor evidence="1">
        <name>Mg(2+)</name>
        <dbReference type="ChEBI" id="CHEBI:18420"/>
    </cofactor>
</comment>
<feature type="domain" description="AGC-kinase C-terminal" evidence="17">
    <location>
        <begin position="340"/>
        <end position="409"/>
    </location>
</feature>
<evidence type="ECO:0000256" key="10">
    <source>
        <dbReference type="ARBA" id="ARBA00022840"/>
    </source>
</evidence>
<reference evidence="19" key="1">
    <citation type="submission" date="2022-11" db="UniProtKB">
        <authorList>
            <consortium name="WormBaseParasite"/>
        </authorList>
    </citation>
    <scope>IDENTIFICATION</scope>
</reference>
<evidence type="ECO:0000256" key="12">
    <source>
        <dbReference type="ARBA" id="ARBA00048679"/>
    </source>
</evidence>
<keyword evidence="6" id="KW-0808">Transferase</keyword>
<dbReference type="PROSITE" id="PS50011">
    <property type="entry name" value="PROTEIN_KINASE_DOM"/>
    <property type="match status" value="1"/>
</dbReference>
<dbReference type="Gene3D" id="3.30.200.20">
    <property type="entry name" value="Phosphorylase Kinase, domain 1"/>
    <property type="match status" value="1"/>
</dbReference>
<evidence type="ECO:0000256" key="1">
    <source>
        <dbReference type="ARBA" id="ARBA00001946"/>
    </source>
</evidence>
<dbReference type="GO" id="GO:0005524">
    <property type="term" value="F:ATP binding"/>
    <property type="evidence" value="ECO:0007669"/>
    <property type="project" value="UniProtKB-UniRule"/>
</dbReference>
<evidence type="ECO:0000256" key="15">
    <source>
        <dbReference type="SAM" id="MobiDB-lite"/>
    </source>
</evidence>
<feature type="compositionally biased region" description="Polar residues" evidence="15">
    <location>
        <begin position="33"/>
        <end position="56"/>
    </location>
</feature>
<evidence type="ECO:0000256" key="7">
    <source>
        <dbReference type="ARBA" id="ARBA00022737"/>
    </source>
</evidence>
<dbReference type="FunFam" id="1.10.510.10:FF:000010">
    <property type="entry name" value="Ribosomal protein S6 kinase"/>
    <property type="match status" value="1"/>
</dbReference>
<keyword evidence="9" id="KW-0418">Kinase</keyword>
<feature type="compositionally biased region" description="Basic and acidic residues" evidence="15">
    <location>
        <begin position="10"/>
        <end position="29"/>
    </location>
</feature>
<dbReference type="WBParaSite" id="ACRNAN_scaffold5515.g19358.t1">
    <property type="protein sequence ID" value="ACRNAN_scaffold5515.g19358.t1"/>
    <property type="gene ID" value="ACRNAN_scaffold5515.g19358"/>
</dbReference>
<keyword evidence="10 13" id="KW-0067">ATP-binding</keyword>
<feature type="domain" description="Protein kinase" evidence="16">
    <location>
        <begin position="82"/>
        <end position="339"/>
    </location>
</feature>
<dbReference type="AlphaFoldDB" id="A0A914E4D0"/>
<dbReference type="SUPFAM" id="SSF56112">
    <property type="entry name" value="Protein kinase-like (PK-like)"/>
    <property type="match status" value="1"/>
</dbReference>
<proteinExistence type="inferred from homology"/>
<dbReference type="PROSITE" id="PS51285">
    <property type="entry name" value="AGC_KINASE_CTER"/>
    <property type="match status" value="1"/>
</dbReference>
<keyword evidence="18" id="KW-1185">Reference proteome</keyword>
<dbReference type="PROSITE" id="PS00108">
    <property type="entry name" value="PROTEIN_KINASE_ST"/>
    <property type="match status" value="1"/>
</dbReference>
<sequence length="461" mass="52744">MDEAPFDNMETEHFYMDKNNPKAYDDNLKLKYQPTSESTDSGISGSRNGSASSDENLATKPMEEIEVTDIRKHGEKADPSQFEILKFIGKGGFAKVFLVKKIKGRDAGRVYAMKVLKKASLKVYDRARTKMERDILVKIRHPFIVKIHYAFQTEGKLYLILDFLRGGDLYTRLSLENSLKEEHVKFYLAELVLALEHLHTLGIVYRDLKPENILLDSEGHITITDFGLSKESTDGKTYSFCGTVEYMAPEVVARTGHTESADWWSLGVLMYEMLTGIIPFKGKDRKETMKLILNGEYRIPKFLSSNATRLLKNLFIKNPHYRLGSGPSGANEIKRHPFFQTIDWDRLYARQISPPFKPQVASEIDTTHFDKEFTTLPPRDSLAQPVSGSVQEIFGGFTYVNPSVFDEFPENVGRKNSFSQIDEFRSRRLTNTILKDPTFDMPIEEDVEPDGEQECFQMDFS</sequence>
<accession>A0A914E4D0</accession>
<dbReference type="Gene3D" id="1.10.510.10">
    <property type="entry name" value="Transferase(Phosphotransferase) domain 1"/>
    <property type="match status" value="1"/>
</dbReference>
<evidence type="ECO:0000256" key="9">
    <source>
        <dbReference type="ARBA" id="ARBA00022777"/>
    </source>
</evidence>
<evidence type="ECO:0000259" key="16">
    <source>
        <dbReference type="PROSITE" id="PS50011"/>
    </source>
</evidence>
<dbReference type="InterPro" id="IPR000719">
    <property type="entry name" value="Prot_kinase_dom"/>
</dbReference>
<dbReference type="InterPro" id="IPR011009">
    <property type="entry name" value="Kinase-like_dom_sf"/>
</dbReference>
<name>A0A914E4D0_9BILA</name>
<comment type="similarity">
    <text evidence="2">Belongs to the protein kinase superfamily. AGC Ser/Thr protein kinase family. S6 kinase subfamily.</text>
</comment>
<dbReference type="GO" id="GO:0004674">
    <property type="term" value="F:protein serine/threonine kinase activity"/>
    <property type="evidence" value="ECO:0007669"/>
    <property type="project" value="UniProtKB-KW"/>
</dbReference>
<comment type="catalytic activity">
    <reaction evidence="11">
        <text>L-threonyl-[protein] + ATP = O-phospho-L-threonyl-[protein] + ADP + H(+)</text>
        <dbReference type="Rhea" id="RHEA:46608"/>
        <dbReference type="Rhea" id="RHEA-COMP:11060"/>
        <dbReference type="Rhea" id="RHEA-COMP:11605"/>
        <dbReference type="ChEBI" id="CHEBI:15378"/>
        <dbReference type="ChEBI" id="CHEBI:30013"/>
        <dbReference type="ChEBI" id="CHEBI:30616"/>
        <dbReference type="ChEBI" id="CHEBI:61977"/>
        <dbReference type="ChEBI" id="CHEBI:456216"/>
        <dbReference type="EC" id="2.7.11.1"/>
    </reaction>
</comment>
<dbReference type="SMART" id="SM00133">
    <property type="entry name" value="S_TK_X"/>
    <property type="match status" value="1"/>
</dbReference>
<evidence type="ECO:0000256" key="5">
    <source>
        <dbReference type="ARBA" id="ARBA00022553"/>
    </source>
</evidence>
<keyword evidence="5" id="KW-0597">Phosphoprotein</keyword>
<evidence type="ECO:0000256" key="11">
    <source>
        <dbReference type="ARBA" id="ARBA00047899"/>
    </source>
</evidence>
<evidence type="ECO:0000256" key="14">
    <source>
        <dbReference type="RuleBase" id="RU000304"/>
    </source>
</evidence>
<dbReference type="InterPro" id="IPR017892">
    <property type="entry name" value="Pkinase_C"/>
</dbReference>
<organism evidence="18 19">
    <name type="scientific">Acrobeloides nanus</name>
    <dbReference type="NCBI Taxonomy" id="290746"/>
    <lineage>
        <taxon>Eukaryota</taxon>
        <taxon>Metazoa</taxon>
        <taxon>Ecdysozoa</taxon>
        <taxon>Nematoda</taxon>
        <taxon>Chromadorea</taxon>
        <taxon>Rhabditida</taxon>
        <taxon>Tylenchina</taxon>
        <taxon>Cephalobomorpha</taxon>
        <taxon>Cephaloboidea</taxon>
        <taxon>Cephalobidae</taxon>
        <taxon>Acrobeloides</taxon>
    </lineage>
</organism>
<evidence type="ECO:0000256" key="2">
    <source>
        <dbReference type="ARBA" id="ARBA00009804"/>
    </source>
</evidence>
<keyword evidence="4 14" id="KW-0723">Serine/threonine-protein kinase</keyword>
<evidence type="ECO:0000313" key="19">
    <source>
        <dbReference type="WBParaSite" id="ACRNAN_scaffold5515.g19358.t1"/>
    </source>
</evidence>
<dbReference type="Pfam" id="PF00069">
    <property type="entry name" value="Pkinase"/>
    <property type="match status" value="1"/>
</dbReference>
<evidence type="ECO:0000256" key="4">
    <source>
        <dbReference type="ARBA" id="ARBA00022527"/>
    </source>
</evidence>
<protein>
    <recommendedName>
        <fullName evidence="3">non-specific serine/threonine protein kinase</fullName>
        <ecNumber evidence="3">2.7.11.1</ecNumber>
    </recommendedName>
</protein>
<dbReference type="PROSITE" id="PS00107">
    <property type="entry name" value="PROTEIN_KINASE_ATP"/>
    <property type="match status" value="1"/>
</dbReference>
<dbReference type="InterPro" id="IPR000961">
    <property type="entry name" value="AGC-kinase_C"/>
</dbReference>
<dbReference type="EC" id="2.7.11.1" evidence="3"/>
<dbReference type="PANTHER" id="PTHR24351">
    <property type="entry name" value="RIBOSOMAL PROTEIN S6 KINASE"/>
    <property type="match status" value="1"/>
</dbReference>
<evidence type="ECO:0000256" key="13">
    <source>
        <dbReference type="PROSITE-ProRule" id="PRU10141"/>
    </source>
</evidence>
<dbReference type="Pfam" id="PF00433">
    <property type="entry name" value="Pkinase_C"/>
    <property type="match status" value="1"/>
</dbReference>
<feature type="binding site" evidence="13">
    <location>
        <position position="114"/>
    </location>
    <ligand>
        <name>ATP</name>
        <dbReference type="ChEBI" id="CHEBI:30616"/>
    </ligand>
</feature>
<feature type="region of interest" description="Disordered" evidence="15">
    <location>
        <begin position="1"/>
        <end position="58"/>
    </location>
</feature>
<keyword evidence="8 13" id="KW-0547">Nucleotide-binding</keyword>
<evidence type="ECO:0000256" key="3">
    <source>
        <dbReference type="ARBA" id="ARBA00012513"/>
    </source>
</evidence>
<dbReference type="FunFam" id="3.30.200.20:FF:000013">
    <property type="entry name" value="Ribosomal protein S6 kinase"/>
    <property type="match status" value="1"/>
</dbReference>